<evidence type="ECO:0000313" key="2">
    <source>
        <dbReference type="EMBL" id="CAA9234067.1"/>
    </source>
</evidence>
<feature type="domain" description="Methyltransferase" evidence="1">
    <location>
        <begin position="42"/>
        <end position="133"/>
    </location>
</feature>
<dbReference type="EMBL" id="CADCTF010000065">
    <property type="protein sequence ID" value="CAA9234067.1"/>
    <property type="molecule type" value="Genomic_DNA"/>
</dbReference>
<protein>
    <recommendedName>
        <fullName evidence="1">Methyltransferase domain-containing protein</fullName>
    </recommendedName>
</protein>
<dbReference type="PANTHER" id="PTHR42912">
    <property type="entry name" value="METHYLTRANSFERASE"/>
    <property type="match status" value="1"/>
</dbReference>
<proteinExistence type="predicted"/>
<dbReference type="Gene3D" id="3.40.50.150">
    <property type="entry name" value="Vaccinia Virus protein VP39"/>
    <property type="match status" value="1"/>
</dbReference>
<evidence type="ECO:0000259" key="1">
    <source>
        <dbReference type="Pfam" id="PF13649"/>
    </source>
</evidence>
<dbReference type="CDD" id="cd02440">
    <property type="entry name" value="AdoMet_MTases"/>
    <property type="match status" value="1"/>
</dbReference>
<dbReference type="AlphaFoldDB" id="A0A6J4HUI1"/>
<dbReference type="GO" id="GO:0008168">
    <property type="term" value="F:methyltransferase activity"/>
    <property type="evidence" value="ECO:0007669"/>
    <property type="project" value="TreeGrafter"/>
</dbReference>
<gene>
    <name evidence="2" type="ORF">AVDCRST_MAG50-1226</name>
</gene>
<organism evidence="2">
    <name type="scientific">uncultured Acidimicrobiales bacterium</name>
    <dbReference type="NCBI Taxonomy" id="310071"/>
    <lineage>
        <taxon>Bacteria</taxon>
        <taxon>Bacillati</taxon>
        <taxon>Actinomycetota</taxon>
        <taxon>Acidimicrobiia</taxon>
        <taxon>Acidimicrobiales</taxon>
        <taxon>environmental samples</taxon>
    </lineage>
</organism>
<name>A0A6J4HUI1_9ACTN</name>
<reference evidence="2" key="1">
    <citation type="submission" date="2020-02" db="EMBL/GenBank/DDBJ databases">
        <authorList>
            <person name="Meier V. D."/>
        </authorList>
    </citation>
    <scope>NUCLEOTIDE SEQUENCE</scope>
    <source>
        <strain evidence="2">AVDCRST_MAG50</strain>
    </source>
</reference>
<dbReference type="InterPro" id="IPR041698">
    <property type="entry name" value="Methyltransf_25"/>
</dbReference>
<dbReference type="InterPro" id="IPR050508">
    <property type="entry name" value="Methyltransf_Superfamily"/>
</dbReference>
<dbReference type="Pfam" id="PF13649">
    <property type="entry name" value="Methyltransf_25"/>
    <property type="match status" value="1"/>
</dbReference>
<dbReference type="InterPro" id="IPR029063">
    <property type="entry name" value="SAM-dependent_MTases_sf"/>
</dbReference>
<dbReference type="SUPFAM" id="SSF53335">
    <property type="entry name" value="S-adenosyl-L-methionine-dependent methyltransferases"/>
    <property type="match status" value="1"/>
</dbReference>
<accession>A0A6J4HUI1</accession>
<sequence>MVSAWGDRYARGFSEMAGVYVDLTRQATQLLDVAALDAGESVLDVGCGPGTATLVVADRVGPEGRVIGVDLAPGMLARASAATSGTATILAVMDARQLAFGDGTFDVVTANSVLQFTGRESLGEWPRVTRPGGRVACSIPYGPAMWFELCRRYVHRTSEPYRSTMQARLDTAVGPPDAEQARALWGFGAVGAVVERLVRRYDSADEAWESEYQHGARVFLEELPADALERFRAEYVEALLPEGDGGGVAIPFEFHYWCFTR</sequence>